<name>A0ABR2IC96_9EUKA</name>
<feature type="coiled-coil region" evidence="1">
    <location>
        <begin position="148"/>
        <end position="205"/>
    </location>
</feature>
<keyword evidence="4" id="KW-1185">Reference proteome</keyword>
<comment type="caution">
    <text evidence="3">The sequence shown here is derived from an EMBL/GenBank/DDBJ whole genome shotgun (WGS) entry which is preliminary data.</text>
</comment>
<proteinExistence type="predicted"/>
<feature type="compositionally biased region" description="Basic and acidic residues" evidence="2">
    <location>
        <begin position="15"/>
        <end position="25"/>
    </location>
</feature>
<evidence type="ECO:0000313" key="4">
    <source>
        <dbReference type="Proteomes" id="UP001470230"/>
    </source>
</evidence>
<dbReference type="PANTHER" id="PTHR47026">
    <property type="entry name" value="PIGMENTOSA GTPASE REGULATOR-LIKE PROTEIN, PUTATIVE-RELATED"/>
    <property type="match status" value="1"/>
</dbReference>
<feature type="compositionally biased region" description="Polar residues" evidence="2">
    <location>
        <begin position="51"/>
        <end position="63"/>
    </location>
</feature>
<organism evidence="3 4">
    <name type="scientific">Tritrichomonas musculus</name>
    <dbReference type="NCBI Taxonomy" id="1915356"/>
    <lineage>
        <taxon>Eukaryota</taxon>
        <taxon>Metamonada</taxon>
        <taxon>Parabasalia</taxon>
        <taxon>Tritrichomonadida</taxon>
        <taxon>Tritrichomonadidae</taxon>
        <taxon>Tritrichomonas</taxon>
    </lineage>
</organism>
<dbReference type="Proteomes" id="UP001470230">
    <property type="component" value="Unassembled WGS sequence"/>
</dbReference>
<reference evidence="3 4" key="1">
    <citation type="submission" date="2024-04" db="EMBL/GenBank/DDBJ databases">
        <title>Tritrichomonas musculus Genome.</title>
        <authorList>
            <person name="Alves-Ferreira E."/>
            <person name="Grigg M."/>
            <person name="Lorenzi H."/>
            <person name="Galac M."/>
        </authorList>
    </citation>
    <scope>NUCLEOTIDE SEQUENCE [LARGE SCALE GENOMIC DNA]</scope>
    <source>
        <strain evidence="3 4">EAF2021</strain>
    </source>
</reference>
<protein>
    <submittedName>
        <fullName evidence="3">Uncharacterized protein</fullName>
    </submittedName>
</protein>
<evidence type="ECO:0000256" key="2">
    <source>
        <dbReference type="SAM" id="MobiDB-lite"/>
    </source>
</evidence>
<gene>
    <name evidence="3" type="ORF">M9Y10_012328</name>
</gene>
<evidence type="ECO:0000256" key="1">
    <source>
        <dbReference type="SAM" id="Coils"/>
    </source>
</evidence>
<evidence type="ECO:0000313" key="3">
    <source>
        <dbReference type="EMBL" id="KAK8860663.1"/>
    </source>
</evidence>
<dbReference type="PANTHER" id="PTHR47026:SF2">
    <property type="entry name" value="FLAGELLAR ASSOCIATED PROTEIN"/>
    <property type="match status" value="1"/>
</dbReference>
<keyword evidence="1" id="KW-0175">Coiled coil</keyword>
<accession>A0ABR2IC96</accession>
<sequence>MAQSPPELEIPLADLSKEGDSKVDSQRSQNQNNEGEGLFDFTAPKDPKTNPLPNQESSNQTQQAFLVEIEEEEEKDIEQQKEDLDTVVKDLIKGARDPTTVSDESRPAVIASLQKIRDDHLFDHKVDLAQRAHELVTTLQNLNTLAYKQKLQREAEEIINNRLENAQNEFQKLQERCNRTMRLLKQKHRKDMEQLEERHINEMNEFVLKWQKPGTIRKYSSASSQLRNLRNQSIAMIVTRRFDDLRQTDKIVKSLEQQERNEQFRQMSMGYDFQFHQLEEKHKTEKSLLTSQIERKEAELKAAIDWEIKCATNRINSLQNSLIAAKDVDKVWNLHNRNKKAPTQKSLTTSNLSKTALLNRVDQFSLNTVDLPPLGDPRKTHHGFRRRMQAPVMLVK</sequence>
<feature type="region of interest" description="Disordered" evidence="2">
    <location>
        <begin position="1"/>
        <end position="63"/>
    </location>
</feature>
<dbReference type="EMBL" id="JAPFFF010000018">
    <property type="protein sequence ID" value="KAK8860663.1"/>
    <property type="molecule type" value="Genomic_DNA"/>
</dbReference>